<comment type="caution">
    <text evidence="1">The sequence shown here is derived from an EMBL/GenBank/DDBJ whole genome shotgun (WGS) entry which is preliminary data.</text>
</comment>
<name>A0A2G9ZLJ3_9BACT</name>
<protein>
    <submittedName>
        <fullName evidence="1">Uncharacterized protein</fullName>
    </submittedName>
</protein>
<gene>
    <name evidence="1" type="ORF">COX22_01085</name>
</gene>
<dbReference type="EMBL" id="PCSD01000023">
    <property type="protein sequence ID" value="PIP34053.1"/>
    <property type="molecule type" value="Genomic_DNA"/>
</dbReference>
<reference evidence="1 2" key="1">
    <citation type="submission" date="2017-09" db="EMBL/GenBank/DDBJ databases">
        <title>Depth-based differentiation of microbial function through sediment-hosted aquifers and enrichment of novel symbionts in the deep terrestrial subsurface.</title>
        <authorList>
            <person name="Probst A.J."/>
            <person name="Ladd B."/>
            <person name="Jarett J.K."/>
            <person name="Geller-Mcgrath D.E."/>
            <person name="Sieber C.M."/>
            <person name="Emerson J.B."/>
            <person name="Anantharaman K."/>
            <person name="Thomas B.C."/>
            <person name="Malmstrom R."/>
            <person name="Stieglmeier M."/>
            <person name="Klingl A."/>
            <person name="Woyke T."/>
            <person name="Ryan C.M."/>
            <person name="Banfield J.F."/>
        </authorList>
    </citation>
    <scope>NUCLEOTIDE SEQUENCE [LARGE SCALE GENOMIC DNA]</scope>
    <source>
        <strain evidence="1">CG23_combo_of_CG06-09_8_20_14_all_49_15</strain>
    </source>
</reference>
<organism evidence="1 2">
    <name type="scientific">Candidatus Falkowbacteria bacterium CG23_combo_of_CG06-09_8_20_14_all_49_15</name>
    <dbReference type="NCBI Taxonomy" id="1974572"/>
    <lineage>
        <taxon>Bacteria</taxon>
        <taxon>Candidatus Falkowiibacteriota</taxon>
    </lineage>
</organism>
<evidence type="ECO:0000313" key="1">
    <source>
        <dbReference type="EMBL" id="PIP34053.1"/>
    </source>
</evidence>
<accession>A0A2G9ZLJ3</accession>
<dbReference type="AlphaFoldDB" id="A0A2G9ZLJ3"/>
<evidence type="ECO:0000313" key="2">
    <source>
        <dbReference type="Proteomes" id="UP000230729"/>
    </source>
</evidence>
<proteinExistence type="predicted"/>
<sequence>MSMNKVEQLPVGQDQKELFFSNDVKNQIVNKLWAAWRTARKVTEKSQEGYGEVVNQHMTGEIFYDALFQPNKALGSINERMKKTIGGRAEDLKINADDVGILKEPVKDPVFLASLPDREDFIQRYCHAMTNEVRFQDAYFDGAEEEIDKMLAHGPVRIWTTGDVYGVPSLGLPGHMEQIKRVARGFHDFRQEKIHKEIDNARTRGLSEVEVKDLRKRLKNSGEFGYVAHEDKVEALKKVAADFLEKQVDWISVIDDKVQNLLNAKQRLEKIKPGLGDKAIMVWDRQSELSGVIADHHSKLPKGFQGTEEDAIREYGLVEIKDVKDAVAAVMEKIGSNEGAKIGWIVDHDDVISEDNKRDALQGKSVIQLLESMLSKRTEVKEAA</sequence>
<dbReference type="Proteomes" id="UP000230729">
    <property type="component" value="Unassembled WGS sequence"/>
</dbReference>